<accession>A0ABP1QVN3</accession>
<evidence type="ECO:0000313" key="3">
    <source>
        <dbReference type="EMBL" id="CAL8112551.1"/>
    </source>
</evidence>
<sequence>MGWPWTAWQATLRLGALQSSGIGAQWINWAEWVGKTSDEKAIHVMKGMFPCVKELTITGNIAVIFYTFMILQAVAFAIFAVEYLCSIKIFGVIKKQTQSGFVDNDQFSKSTMETLNKHGAISIGSETDQLITGLPICEMQPVQKSSNELRIEETNLDVSIEGVFNTHMDPKDEACDAHLSPSDYLLSQQIPNNLMMSVKSDEALDHEETNNDGSDISEVDLENVEKLDESIL</sequence>
<evidence type="ECO:0000313" key="4">
    <source>
        <dbReference type="Proteomes" id="UP001642540"/>
    </source>
</evidence>
<keyword evidence="2" id="KW-0472">Membrane</keyword>
<comment type="caution">
    <text evidence="3">The sequence shown here is derived from an EMBL/GenBank/DDBJ whole genome shotgun (WGS) entry which is preliminary data.</text>
</comment>
<organism evidence="3 4">
    <name type="scientific">Orchesella dallaii</name>
    <dbReference type="NCBI Taxonomy" id="48710"/>
    <lineage>
        <taxon>Eukaryota</taxon>
        <taxon>Metazoa</taxon>
        <taxon>Ecdysozoa</taxon>
        <taxon>Arthropoda</taxon>
        <taxon>Hexapoda</taxon>
        <taxon>Collembola</taxon>
        <taxon>Entomobryomorpha</taxon>
        <taxon>Entomobryoidea</taxon>
        <taxon>Orchesellidae</taxon>
        <taxon>Orchesellinae</taxon>
        <taxon>Orchesella</taxon>
    </lineage>
</organism>
<keyword evidence="2" id="KW-0812">Transmembrane</keyword>
<protein>
    <submittedName>
        <fullName evidence="3">Uncharacterized protein</fullName>
    </submittedName>
</protein>
<reference evidence="3 4" key="1">
    <citation type="submission" date="2024-08" db="EMBL/GenBank/DDBJ databases">
        <authorList>
            <person name="Cucini C."/>
            <person name="Frati F."/>
        </authorList>
    </citation>
    <scope>NUCLEOTIDE SEQUENCE [LARGE SCALE GENOMIC DNA]</scope>
</reference>
<name>A0ABP1QVN3_9HEXA</name>
<evidence type="ECO:0000256" key="1">
    <source>
        <dbReference type="SAM" id="MobiDB-lite"/>
    </source>
</evidence>
<dbReference type="Proteomes" id="UP001642540">
    <property type="component" value="Unassembled WGS sequence"/>
</dbReference>
<dbReference type="EMBL" id="CAXLJM020000048">
    <property type="protein sequence ID" value="CAL8112551.1"/>
    <property type="molecule type" value="Genomic_DNA"/>
</dbReference>
<gene>
    <name evidence="3" type="ORF">ODALV1_LOCUS15696</name>
</gene>
<keyword evidence="4" id="KW-1185">Reference proteome</keyword>
<evidence type="ECO:0000256" key="2">
    <source>
        <dbReference type="SAM" id="Phobius"/>
    </source>
</evidence>
<feature type="region of interest" description="Disordered" evidence="1">
    <location>
        <begin position="205"/>
        <end position="232"/>
    </location>
</feature>
<proteinExistence type="predicted"/>
<feature type="compositionally biased region" description="Basic and acidic residues" evidence="1">
    <location>
        <begin position="223"/>
        <end position="232"/>
    </location>
</feature>
<keyword evidence="2" id="KW-1133">Transmembrane helix</keyword>
<feature type="transmembrane region" description="Helical" evidence="2">
    <location>
        <begin position="63"/>
        <end position="85"/>
    </location>
</feature>